<evidence type="ECO:0000313" key="3">
    <source>
        <dbReference type="Proteomes" id="UP000189701"/>
    </source>
</evidence>
<proteinExistence type="predicted"/>
<accession>A0A1U7XNV0</accession>
<dbReference type="eggNOG" id="ENOG502SCFX">
    <property type="taxonomic scope" value="Eukaryota"/>
</dbReference>
<sequence>MVSISPVISSFISLSSLFIGSSHLKLYFSRKEKINLTKVLSGPIRPAPFYFTRAEHRAKRKIVCHCTGTNREYNNRGSRKMWKDRGPGVKILWLWAIGTAGILVASVVRTRMRDMEQLMNSQQQTPQRIDSPVISDNGDTQAANSEDFIREEKV</sequence>
<evidence type="ECO:0000256" key="2">
    <source>
        <dbReference type="SAM" id="Phobius"/>
    </source>
</evidence>
<keyword evidence="2" id="KW-1133">Transmembrane helix</keyword>
<organism evidence="3 4">
    <name type="scientific">Nicotiana sylvestris</name>
    <name type="common">Wood tobacco</name>
    <name type="synonym">South American tobacco</name>
    <dbReference type="NCBI Taxonomy" id="4096"/>
    <lineage>
        <taxon>Eukaryota</taxon>
        <taxon>Viridiplantae</taxon>
        <taxon>Streptophyta</taxon>
        <taxon>Embryophyta</taxon>
        <taxon>Tracheophyta</taxon>
        <taxon>Spermatophyta</taxon>
        <taxon>Magnoliopsida</taxon>
        <taxon>eudicotyledons</taxon>
        <taxon>Gunneridae</taxon>
        <taxon>Pentapetalae</taxon>
        <taxon>asterids</taxon>
        <taxon>lamiids</taxon>
        <taxon>Solanales</taxon>
        <taxon>Solanaceae</taxon>
        <taxon>Nicotianoideae</taxon>
        <taxon>Nicotianeae</taxon>
        <taxon>Nicotiana</taxon>
    </lineage>
</organism>
<protein>
    <submittedName>
        <fullName evidence="4">Uncharacterized protein LOC104236015</fullName>
    </submittedName>
</protein>
<name>A0A1U7XNV0_NICSY</name>
<dbReference type="RefSeq" id="XP_009788165.1">
    <property type="nucleotide sequence ID" value="XM_009789863.1"/>
</dbReference>
<gene>
    <name evidence="4" type="primary">LOC104236015</name>
</gene>
<feature type="compositionally biased region" description="Polar residues" evidence="1">
    <location>
        <begin position="118"/>
        <end position="128"/>
    </location>
</feature>
<reference evidence="3" key="1">
    <citation type="journal article" date="2013" name="Genome Biol.">
        <title>Reference genomes and transcriptomes of Nicotiana sylvestris and Nicotiana tomentosiformis.</title>
        <authorList>
            <person name="Sierro N."/>
            <person name="Battey J.N."/>
            <person name="Ouadi S."/>
            <person name="Bovet L."/>
            <person name="Goepfert S."/>
            <person name="Bakaher N."/>
            <person name="Peitsch M.C."/>
            <person name="Ivanov N.V."/>
        </authorList>
    </citation>
    <scope>NUCLEOTIDE SEQUENCE [LARGE SCALE GENOMIC DNA]</scope>
</reference>
<feature type="transmembrane region" description="Helical" evidence="2">
    <location>
        <begin position="6"/>
        <end position="28"/>
    </location>
</feature>
<keyword evidence="3" id="KW-1185">Reference proteome</keyword>
<feature type="transmembrane region" description="Helical" evidence="2">
    <location>
        <begin position="89"/>
        <end position="108"/>
    </location>
</feature>
<reference evidence="4" key="2">
    <citation type="submission" date="2025-08" db="UniProtKB">
        <authorList>
            <consortium name="RefSeq"/>
        </authorList>
    </citation>
    <scope>IDENTIFICATION</scope>
    <source>
        <tissue evidence="4">Leaf</tissue>
    </source>
</reference>
<evidence type="ECO:0000313" key="4">
    <source>
        <dbReference type="RefSeq" id="XP_009788165.1"/>
    </source>
</evidence>
<dbReference type="OrthoDB" id="736038at2759"/>
<dbReference type="AlphaFoldDB" id="A0A1U7XNV0"/>
<evidence type="ECO:0000256" key="1">
    <source>
        <dbReference type="SAM" id="MobiDB-lite"/>
    </source>
</evidence>
<feature type="region of interest" description="Disordered" evidence="1">
    <location>
        <begin position="118"/>
        <end position="154"/>
    </location>
</feature>
<keyword evidence="2" id="KW-0812">Transmembrane</keyword>
<dbReference type="Proteomes" id="UP000189701">
    <property type="component" value="Unplaced"/>
</dbReference>
<keyword evidence="2" id="KW-0472">Membrane</keyword>